<gene>
    <name evidence="2" type="ordered locus">glr2964</name>
</gene>
<organism evidence="2 3">
    <name type="scientific">Gloeobacter violaceus (strain ATCC 29082 / PCC 7421)</name>
    <dbReference type="NCBI Taxonomy" id="251221"/>
    <lineage>
        <taxon>Bacteria</taxon>
        <taxon>Bacillati</taxon>
        <taxon>Cyanobacteriota</taxon>
        <taxon>Cyanophyceae</taxon>
        <taxon>Gloeobacterales</taxon>
        <taxon>Gloeobacteraceae</taxon>
        <taxon>Gloeobacter</taxon>
    </lineage>
</organism>
<dbReference type="InParanoid" id="Q7NCL4"/>
<proteinExistence type="predicted"/>
<dbReference type="AlphaFoldDB" id="Q7NCL4"/>
<dbReference type="EMBL" id="BA000045">
    <property type="protein sequence ID" value="BAC90905.1"/>
    <property type="molecule type" value="Genomic_DNA"/>
</dbReference>
<keyword evidence="1" id="KW-1133">Transmembrane helix</keyword>
<dbReference type="EnsemblBacteria" id="BAC90905">
    <property type="protein sequence ID" value="BAC90905"/>
    <property type="gene ID" value="BAC90905"/>
</dbReference>
<dbReference type="STRING" id="251221.gene:10760468"/>
<feature type="transmembrane region" description="Helical" evidence="1">
    <location>
        <begin position="113"/>
        <end position="133"/>
    </location>
</feature>
<feature type="transmembrane region" description="Helical" evidence="1">
    <location>
        <begin position="50"/>
        <end position="71"/>
    </location>
</feature>
<evidence type="ECO:0000313" key="2">
    <source>
        <dbReference type="EMBL" id="BAC90905.1"/>
    </source>
</evidence>
<keyword evidence="3" id="KW-1185">Reference proteome</keyword>
<accession>Q7NCL4</accession>
<feature type="transmembrane region" description="Helical" evidence="1">
    <location>
        <begin position="83"/>
        <end position="106"/>
    </location>
</feature>
<feature type="transmembrane region" description="Helical" evidence="1">
    <location>
        <begin position="6"/>
        <end position="29"/>
    </location>
</feature>
<dbReference type="OrthoDB" id="9837690at2"/>
<keyword evidence="1" id="KW-0472">Membrane</keyword>
<evidence type="ECO:0000313" key="3">
    <source>
        <dbReference type="Proteomes" id="UP000000557"/>
    </source>
</evidence>
<dbReference type="KEGG" id="gvi:glr2964"/>
<protein>
    <submittedName>
        <fullName evidence="2">Glr2964 protein</fullName>
    </submittedName>
</protein>
<dbReference type="Proteomes" id="UP000000557">
    <property type="component" value="Chromosome"/>
</dbReference>
<name>Q7NCL4_GLOVI</name>
<sequence length="151" mass="16338">MGRYAGLIWTIVGAVVAFVLTQLLWPALIETSILIRPAGRVTLANWLADFRQLGTIGIGVCFVLGCFWWVMGEFVWKVVSGGIVALWYILAFLGLAAVTVPAIFNLPAAQSQYIAYGAYFLNFIAAFYVPTLVGSPDTVALVPLGGPLLRK</sequence>
<reference evidence="2 3" key="2">
    <citation type="journal article" date="2003" name="DNA Res.">
        <title>Complete genome structure of Gloeobacter violaceus PCC 7421, a cyanobacterium that lacks thylakoids (supplement).</title>
        <authorList>
            <person name="Nakamura Y."/>
            <person name="Kaneko T."/>
            <person name="Sato S."/>
            <person name="Mimuro M."/>
            <person name="Miyashita H."/>
            <person name="Tsuchiya T."/>
            <person name="Sasamoto S."/>
            <person name="Watanabe A."/>
            <person name="Kawashima K."/>
            <person name="Kishida Y."/>
            <person name="Kiyokawa C."/>
            <person name="Kohara M."/>
            <person name="Matsumoto M."/>
            <person name="Matsuno A."/>
            <person name="Nakazaki N."/>
            <person name="Shimpo S."/>
            <person name="Takeuchi C."/>
            <person name="Yamada M."/>
            <person name="Tabata S."/>
        </authorList>
    </citation>
    <scope>NUCLEOTIDE SEQUENCE [LARGE SCALE GENOMIC DNA]</scope>
    <source>
        <strain evidence="3">ATCC 29082 / PCC 7421</strain>
    </source>
</reference>
<dbReference type="RefSeq" id="WP_011142958.1">
    <property type="nucleotide sequence ID" value="NC_005125.1"/>
</dbReference>
<reference evidence="2 3" key="1">
    <citation type="journal article" date="2003" name="DNA Res.">
        <title>Complete genome structure of Gloeobacter violaceus PCC 7421, a cyanobacterium that lacks thylakoids.</title>
        <authorList>
            <person name="Nakamura Y."/>
            <person name="Kaneko T."/>
            <person name="Sato S."/>
            <person name="Mimuro M."/>
            <person name="Miyashita H."/>
            <person name="Tsuchiya T."/>
            <person name="Sasamoto S."/>
            <person name="Watanabe A."/>
            <person name="Kawashima K."/>
            <person name="Kishida Y."/>
            <person name="Kiyokawa C."/>
            <person name="Kohara M."/>
            <person name="Matsumoto M."/>
            <person name="Matsuno A."/>
            <person name="Nakazaki N."/>
            <person name="Shimpo S."/>
            <person name="Takeuchi C."/>
            <person name="Yamada M."/>
            <person name="Tabata S."/>
        </authorList>
    </citation>
    <scope>NUCLEOTIDE SEQUENCE [LARGE SCALE GENOMIC DNA]</scope>
    <source>
        <strain evidence="3">ATCC 29082 / PCC 7421</strain>
    </source>
</reference>
<evidence type="ECO:0000256" key="1">
    <source>
        <dbReference type="SAM" id="Phobius"/>
    </source>
</evidence>
<dbReference type="HOGENOM" id="CLU_1728783_0_0_3"/>
<keyword evidence="1" id="KW-0812">Transmembrane</keyword>